<gene>
    <name evidence="4" type="ORF">AW06_002692</name>
</gene>
<accession>A0A080M705</accession>
<dbReference type="InterPro" id="IPR035897">
    <property type="entry name" value="Toll_tir_struct_dom_sf"/>
</dbReference>
<keyword evidence="2" id="KW-0472">Membrane</keyword>
<keyword evidence="2" id="KW-0812">Transmembrane</keyword>
<evidence type="ECO:0000256" key="2">
    <source>
        <dbReference type="SAM" id="Phobius"/>
    </source>
</evidence>
<reference evidence="4" key="1">
    <citation type="submission" date="2014-02" db="EMBL/GenBank/DDBJ databases">
        <title>Expanding our view of genomic diversity in Candidatus Accumulibacter clades.</title>
        <authorList>
            <person name="Skennerton C.T."/>
            <person name="Barr J.J."/>
            <person name="Slater F.R."/>
            <person name="Bond P.L."/>
            <person name="Tyson G.W."/>
        </authorList>
    </citation>
    <scope>NUCLEOTIDE SEQUENCE [LARGE SCALE GENOMIC DNA]</scope>
</reference>
<comment type="caution">
    <text evidence="4">The sequence shown here is derived from an EMBL/GenBank/DDBJ whole genome shotgun (WGS) entry which is preliminary data.</text>
</comment>
<dbReference type="Gene3D" id="3.40.50.10140">
    <property type="entry name" value="Toll/interleukin-1 receptor homology (TIR) domain"/>
    <property type="match status" value="1"/>
</dbReference>
<feature type="domain" description="TIR" evidence="3">
    <location>
        <begin position="11"/>
        <end position="154"/>
    </location>
</feature>
<keyword evidence="5" id="KW-1185">Reference proteome</keyword>
<dbReference type="EMBL" id="JDST02000059">
    <property type="protein sequence ID" value="KFB76270.1"/>
    <property type="molecule type" value="Genomic_DNA"/>
</dbReference>
<dbReference type="GO" id="GO:0007165">
    <property type="term" value="P:signal transduction"/>
    <property type="evidence" value="ECO:0007669"/>
    <property type="project" value="InterPro"/>
</dbReference>
<dbReference type="PROSITE" id="PS50104">
    <property type="entry name" value="TIR"/>
    <property type="match status" value="1"/>
</dbReference>
<dbReference type="STRING" id="1453999.AW06_002692"/>
<evidence type="ECO:0000259" key="3">
    <source>
        <dbReference type="PROSITE" id="PS50104"/>
    </source>
</evidence>
<sequence length="293" mass="31841">MSIARFLFHCAAPKVFLCHASEDVKPAQQIAVALRQAGCKVFFDEHSLPAGGDYHQRIDASIRKCDLFVFLMTRDSLAQGKYTINELTLAMERWADPGGHVLPVNIGAIPAGDVPPYLGAVTMHTPTGNLAAGVRHEVEKILLPRAQTKFLTVLVGIVAVIAVAVFLAINSLSLWQERQRAPAQADGMPQPSRPPKSPTMARPTDCSAVLPLLIEAQQWMADTLSAQSALKALDLYREARNSIRSTELLRRVDADAIALAERAASDNNHYLAAQRYAAAFQPLVMDCSPGGHE</sequence>
<evidence type="ECO:0000313" key="5">
    <source>
        <dbReference type="Proteomes" id="UP000021315"/>
    </source>
</evidence>
<dbReference type="SUPFAM" id="SSF52200">
    <property type="entry name" value="Toll/Interleukin receptor TIR domain"/>
    <property type="match status" value="1"/>
</dbReference>
<evidence type="ECO:0000256" key="1">
    <source>
        <dbReference type="SAM" id="MobiDB-lite"/>
    </source>
</evidence>
<dbReference type="RefSeq" id="WP_034950200.1">
    <property type="nucleotide sequence ID" value="NZ_JDST02000059.1"/>
</dbReference>
<organism evidence="4 5">
    <name type="scientific">Candidatus Accumulibacter cognatus</name>
    <dbReference type="NCBI Taxonomy" id="2954383"/>
    <lineage>
        <taxon>Bacteria</taxon>
        <taxon>Pseudomonadati</taxon>
        <taxon>Pseudomonadota</taxon>
        <taxon>Betaproteobacteria</taxon>
        <taxon>Candidatus Accumulibacter</taxon>
    </lineage>
</organism>
<dbReference type="Pfam" id="PF13676">
    <property type="entry name" value="TIR_2"/>
    <property type="match status" value="1"/>
</dbReference>
<evidence type="ECO:0000313" key="4">
    <source>
        <dbReference type="EMBL" id="KFB76270.1"/>
    </source>
</evidence>
<dbReference type="InterPro" id="IPR000157">
    <property type="entry name" value="TIR_dom"/>
</dbReference>
<dbReference type="AlphaFoldDB" id="A0A080M705"/>
<dbReference type="Proteomes" id="UP000021315">
    <property type="component" value="Unassembled WGS sequence"/>
</dbReference>
<feature type="transmembrane region" description="Helical" evidence="2">
    <location>
        <begin position="150"/>
        <end position="175"/>
    </location>
</feature>
<protein>
    <recommendedName>
        <fullName evidence="3">TIR domain-containing protein</fullName>
    </recommendedName>
</protein>
<feature type="region of interest" description="Disordered" evidence="1">
    <location>
        <begin position="182"/>
        <end position="202"/>
    </location>
</feature>
<proteinExistence type="predicted"/>
<keyword evidence="2" id="KW-1133">Transmembrane helix</keyword>
<name>A0A080M705_9PROT</name>